<reference evidence="2 3" key="1">
    <citation type="submission" date="2022-06" db="EMBL/GenBank/DDBJ databases">
        <title>Isolation of gut microbiota from human fecal samples.</title>
        <authorList>
            <person name="Pamer E.G."/>
            <person name="Barat B."/>
            <person name="Waligurski E."/>
            <person name="Medina S."/>
            <person name="Paddock L."/>
            <person name="Mostad J."/>
        </authorList>
    </citation>
    <scope>NUCLEOTIDE SEQUENCE [LARGE SCALE GENOMIC DNA]</scope>
    <source>
        <strain evidence="2 3">DFI.9.73</strain>
    </source>
</reference>
<proteinExistence type="predicted"/>
<keyword evidence="3" id="KW-1185">Reference proteome</keyword>
<dbReference type="PRINTS" id="PR00413">
    <property type="entry name" value="HADHALOGNASE"/>
</dbReference>
<dbReference type="EMBL" id="JANFZH010000011">
    <property type="protein sequence ID" value="MCQ4839524.1"/>
    <property type="molecule type" value="Genomic_DNA"/>
</dbReference>
<keyword evidence="1 2" id="KW-0378">Hydrolase</keyword>
<name>A0ABT1RY05_9FIRM</name>
<dbReference type="SFLD" id="SFLDG01129">
    <property type="entry name" value="C1.5:_HAD__Beta-PGM__Phosphata"/>
    <property type="match status" value="1"/>
</dbReference>
<dbReference type="Pfam" id="PF00702">
    <property type="entry name" value="Hydrolase"/>
    <property type="match status" value="1"/>
</dbReference>
<dbReference type="SUPFAM" id="SSF56784">
    <property type="entry name" value="HAD-like"/>
    <property type="match status" value="1"/>
</dbReference>
<dbReference type="RefSeq" id="WP_256294329.1">
    <property type="nucleotide sequence ID" value="NZ_CATZHN010000023.1"/>
</dbReference>
<dbReference type="SFLD" id="SFLDS00003">
    <property type="entry name" value="Haloacid_Dehalogenase"/>
    <property type="match status" value="1"/>
</dbReference>
<evidence type="ECO:0000313" key="3">
    <source>
        <dbReference type="Proteomes" id="UP001524473"/>
    </source>
</evidence>
<dbReference type="InterPro" id="IPR006439">
    <property type="entry name" value="HAD-SF_hydro_IA"/>
</dbReference>
<dbReference type="PANTHER" id="PTHR43316">
    <property type="entry name" value="HYDROLASE, HALOACID DELAHOGENASE-RELATED"/>
    <property type="match status" value="1"/>
</dbReference>
<protein>
    <submittedName>
        <fullName evidence="2">HAD family hydrolase</fullName>
    </submittedName>
</protein>
<dbReference type="NCBIfam" id="TIGR01509">
    <property type="entry name" value="HAD-SF-IA-v3"/>
    <property type="match status" value="1"/>
</dbReference>
<dbReference type="Gene3D" id="3.40.50.1000">
    <property type="entry name" value="HAD superfamily/HAD-like"/>
    <property type="match status" value="1"/>
</dbReference>
<sequence>MIKGVFFDLFFTLILPRYPADRKECDVLGMSVEEWERYAEEENLYRERALGMVKSESEILERITLQIPVHITPEQRAEVLSRREQRMRSAFLEVPELVLEVLNELRKSHIKIGLISNCDRIDIKFWDQSRLAGFFDDAVFSCEVGLLKPDEKIYRLALNRLGLRASECVFVGDGGSDELKGAKKAGMKTVFSEALLQKTKREQRELMASADVHIQQFDQLLRIVSHSVL</sequence>
<comment type="caution">
    <text evidence="2">The sequence shown here is derived from an EMBL/GenBank/DDBJ whole genome shotgun (WGS) entry which is preliminary data.</text>
</comment>
<dbReference type="Proteomes" id="UP001524473">
    <property type="component" value="Unassembled WGS sequence"/>
</dbReference>
<organism evidence="2 3">
    <name type="scientific">Neglectibacter timonensis</name>
    <dbReference type="NCBI Taxonomy" id="1776382"/>
    <lineage>
        <taxon>Bacteria</taxon>
        <taxon>Bacillati</taxon>
        <taxon>Bacillota</taxon>
        <taxon>Clostridia</taxon>
        <taxon>Eubacteriales</taxon>
        <taxon>Oscillospiraceae</taxon>
        <taxon>Neglectibacter</taxon>
    </lineage>
</organism>
<dbReference type="GO" id="GO:0016787">
    <property type="term" value="F:hydrolase activity"/>
    <property type="evidence" value="ECO:0007669"/>
    <property type="project" value="UniProtKB-KW"/>
</dbReference>
<dbReference type="InterPro" id="IPR036412">
    <property type="entry name" value="HAD-like_sf"/>
</dbReference>
<dbReference type="NCBIfam" id="TIGR01549">
    <property type="entry name" value="HAD-SF-IA-v1"/>
    <property type="match status" value="1"/>
</dbReference>
<accession>A0ABT1RY05</accession>
<dbReference type="Gene3D" id="1.10.150.240">
    <property type="entry name" value="Putative phosphatase, domain 2"/>
    <property type="match status" value="1"/>
</dbReference>
<gene>
    <name evidence="2" type="ORF">NE695_06280</name>
</gene>
<dbReference type="InterPro" id="IPR023198">
    <property type="entry name" value="PGP-like_dom2"/>
</dbReference>
<evidence type="ECO:0000313" key="2">
    <source>
        <dbReference type="EMBL" id="MCQ4839524.1"/>
    </source>
</evidence>
<dbReference type="InterPro" id="IPR051540">
    <property type="entry name" value="S-2-haloacid_dehalogenase"/>
</dbReference>
<dbReference type="InterPro" id="IPR023214">
    <property type="entry name" value="HAD_sf"/>
</dbReference>
<evidence type="ECO:0000256" key="1">
    <source>
        <dbReference type="ARBA" id="ARBA00022801"/>
    </source>
</evidence>